<comment type="caution">
    <text evidence="1">The sequence shown here is derived from an EMBL/GenBank/DDBJ whole genome shotgun (WGS) entry which is preliminary data.</text>
</comment>
<gene>
    <name evidence="1" type="ORF">CTI12_AA046120</name>
</gene>
<evidence type="ECO:0000313" key="1">
    <source>
        <dbReference type="EMBL" id="PWA95645.1"/>
    </source>
</evidence>
<dbReference type="STRING" id="35608.A0A2U1QCA4"/>
<accession>A0A2U1QCA4</accession>
<protein>
    <submittedName>
        <fullName evidence="1">Protein kinase-like domain-containing protein</fullName>
    </submittedName>
</protein>
<keyword evidence="1" id="KW-0808">Transferase</keyword>
<name>A0A2U1QCA4_ARTAN</name>
<dbReference type="Proteomes" id="UP000245207">
    <property type="component" value="Unassembled WGS sequence"/>
</dbReference>
<dbReference type="OrthoDB" id="4062651at2759"/>
<dbReference type="GO" id="GO:0016301">
    <property type="term" value="F:kinase activity"/>
    <property type="evidence" value="ECO:0007669"/>
    <property type="project" value="UniProtKB-KW"/>
</dbReference>
<keyword evidence="2" id="KW-1185">Reference proteome</keyword>
<reference evidence="1 2" key="1">
    <citation type="journal article" date="2018" name="Mol. Plant">
        <title>The genome of Artemisia annua provides insight into the evolution of Asteraceae family and artemisinin biosynthesis.</title>
        <authorList>
            <person name="Shen Q."/>
            <person name="Zhang L."/>
            <person name="Liao Z."/>
            <person name="Wang S."/>
            <person name="Yan T."/>
            <person name="Shi P."/>
            <person name="Liu M."/>
            <person name="Fu X."/>
            <person name="Pan Q."/>
            <person name="Wang Y."/>
            <person name="Lv Z."/>
            <person name="Lu X."/>
            <person name="Zhang F."/>
            <person name="Jiang W."/>
            <person name="Ma Y."/>
            <person name="Chen M."/>
            <person name="Hao X."/>
            <person name="Li L."/>
            <person name="Tang Y."/>
            <person name="Lv G."/>
            <person name="Zhou Y."/>
            <person name="Sun X."/>
            <person name="Brodelius P.E."/>
            <person name="Rose J.K.C."/>
            <person name="Tang K."/>
        </authorList>
    </citation>
    <scope>NUCLEOTIDE SEQUENCE [LARGE SCALE GENOMIC DNA]</scope>
    <source>
        <strain evidence="2">cv. Huhao1</strain>
        <tissue evidence="1">Leaf</tissue>
    </source>
</reference>
<keyword evidence="1" id="KW-0418">Kinase</keyword>
<sequence>MKSLQGSMTLAELTSECRRQHDVDVMMGMLDPKLNGQVNVEQLRVVVHVANTALLENSISRPNMAEIAYRISQCMENSSETDLPV</sequence>
<organism evidence="1 2">
    <name type="scientific">Artemisia annua</name>
    <name type="common">Sweet wormwood</name>
    <dbReference type="NCBI Taxonomy" id="35608"/>
    <lineage>
        <taxon>Eukaryota</taxon>
        <taxon>Viridiplantae</taxon>
        <taxon>Streptophyta</taxon>
        <taxon>Embryophyta</taxon>
        <taxon>Tracheophyta</taxon>
        <taxon>Spermatophyta</taxon>
        <taxon>Magnoliopsida</taxon>
        <taxon>eudicotyledons</taxon>
        <taxon>Gunneridae</taxon>
        <taxon>Pentapetalae</taxon>
        <taxon>asterids</taxon>
        <taxon>campanulids</taxon>
        <taxon>Asterales</taxon>
        <taxon>Asteraceae</taxon>
        <taxon>Asteroideae</taxon>
        <taxon>Anthemideae</taxon>
        <taxon>Artemisiinae</taxon>
        <taxon>Artemisia</taxon>
    </lineage>
</organism>
<dbReference type="EMBL" id="PKPP01000227">
    <property type="protein sequence ID" value="PWA95645.1"/>
    <property type="molecule type" value="Genomic_DNA"/>
</dbReference>
<proteinExistence type="predicted"/>
<dbReference type="AlphaFoldDB" id="A0A2U1QCA4"/>
<evidence type="ECO:0000313" key="2">
    <source>
        <dbReference type="Proteomes" id="UP000245207"/>
    </source>
</evidence>